<dbReference type="Gene3D" id="1.10.287.130">
    <property type="match status" value="1"/>
</dbReference>
<dbReference type="Proteomes" id="UP000094067">
    <property type="component" value="Unassembled WGS sequence"/>
</dbReference>
<gene>
    <name evidence="10" type="primary">baeS_1</name>
    <name evidence="10" type="ORF">BEI61_00340</name>
</gene>
<protein>
    <recommendedName>
        <fullName evidence="3">histidine kinase</fullName>
        <ecNumber evidence="3">2.7.13.3</ecNumber>
    </recommendedName>
</protein>
<dbReference type="Pfam" id="PF00512">
    <property type="entry name" value="HisKA"/>
    <property type="match status" value="1"/>
</dbReference>
<dbReference type="EC" id="2.7.13.3" evidence="3"/>
<dbReference type="PATRIC" id="fig|1432052.4.peg.375"/>
<feature type="domain" description="Histidine kinase" evidence="9">
    <location>
        <begin position="187"/>
        <end position="394"/>
    </location>
</feature>
<dbReference type="SMART" id="SM00387">
    <property type="entry name" value="HATPase_c"/>
    <property type="match status" value="1"/>
</dbReference>
<keyword evidence="6 10" id="KW-0418">Kinase</keyword>
<keyword evidence="7" id="KW-0902">Two-component regulatory system</keyword>
<evidence type="ECO:0000256" key="8">
    <source>
        <dbReference type="SAM" id="Phobius"/>
    </source>
</evidence>
<evidence type="ECO:0000256" key="6">
    <source>
        <dbReference type="ARBA" id="ARBA00022777"/>
    </source>
</evidence>
<keyword evidence="4" id="KW-0597">Phosphoprotein</keyword>
<dbReference type="EMBL" id="MCGH01000001">
    <property type="protein sequence ID" value="ODM08711.1"/>
    <property type="molecule type" value="Genomic_DNA"/>
</dbReference>
<dbReference type="InterPro" id="IPR036890">
    <property type="entry name" value="HATPase_C_sf"/>
</dbReference>
<name>A0A1E3AJW6_9FIRM</name>
<evidence type="ECO:0000256" key="1">
    <source>
        <dbReference type="ARBA" id="ARBA00000085"/>
    </source>
</evidence>
<keyword evidence="8" id="KW-0812">Transmembrane</keyword>
<proteinExistence type="predicted"/>
<dbReference type="InterPro" id="IPR003661">
    <property type="entry name" value="HisK_dim/P_dom"/>
</dbReference>
<dbReference type="PRINTS" id="PR00344">
    <property type="entry name" value="BCTRLSENSOR"/>
</dbReference>
<dbReference type="GO" id="GO:0005886">
    <property type="term" value="C:plasma membrane"/>
    <property type="evidence" value="ECO:0007669"/>
    <property type="project" value="TreeGrafter"/>
</dbReference>
<dbReference type="SUPFAM" id="SSF47384">
    <property type="entry name" value="Homodimeric domain of signal transducing histidine kinase"/>
    <property type="match status" value="1"/>
</dbReference>
<dbReference type="SUPFAM" id="SSF55874">
    <property type="entry name" value="ATPase domain of HSP90 chaperone/DNA topoisomerase II/histidine kinase"/>
    <property type="match status" value="1"/>
</dbReference>
<evidence type="ECO:0000313" key="11">
    <source>
        <dbReference type="Proteomes" id="UP000094067"/>
    </source>
</evidence>
<dbReference type="PROSITE" id="PS50109">
    <property type="entry name" value="HIS_KIN"/>
    <property type="match status" value="1"/>
</dbReference>
<dbReference type="Gene3D" id="3.30.565.10">
    <property type="entry name" value="Histidine kinase-like ATPase, C-terminal domain"/>
    <property type="match status" value="1"/>
</dbReference>
<dbReference type="GO" id="GO:0016036">
    <property type="term" value="P:cellular response to phosphate starvation"/>
    <property type="evidence" value="ECO:0007669"/>
    <property type="project" value="TreeGrafter"/>
</dbReference>
<evidence type="ECO:0000256" key="4">
    <source>
        <dbReference type="ARBA" id="ARBA00022553"/>
    </source>
</evidence>
<dbReference type="GO" id="GO:0000155">
    <property type="term" value="F:phosphorelay sensor kinase activity"/>
    <property type="evidence" value="ECO:0007669"/>
    <property type="project" value="InterPro"/>
</dbReference>
<dbReference type="CDD" id="cd00082">
    <property type="entry name" value="HisKA"/>
    <property type="match status" value="1"/>
</dbReference>
<dbReference type="Pfam" id="PF02518">
    <property type="entry name" value="HATPase_c"/>
    <property type="match status" value="1"/>
</dbReference>
<evidence type="ECO:0000256" key="7">
    <source>
        <dbReference type="ARBA" id="ARBA00023012"/>
    </source>
</evidence>
<organism evidence="10 11">
    <name type="scientific">Eisenbergiella tayi</name>
    <dbReference type="NCBI Taxonomy" id="1432052"/>
    <lineage>
        <taxon>Bacteria</taxon>
        <taxon>Bacillati</taxon>
        <taxon>Bacillota</taxon>
        <taxon>Clostridia</taxon>
        <taxon>Lachnospirales</taxon>
        <taxon>Lachnospiraceae</taxon>
        <taxon>Eisenbergiella</taxon>
    </lineage>
</organism>
<sequence length="394" mass="43792">MSGHKNTGILISFVLAVGLLSASFTAVLMTSHYNRAQFQLLNGICRSIIDELPETETVIPAILKDYKNKTAVPEEKSILAAYGYRQSDFSKAAPNYGIIFAAAGFLFGGGLFLAAFRHMRRKEMLRIKSLTDYLENVNTGGNGLHLREEEDEFSKLQDEIYKTVTFAYQTRDAALTARQNFAENLANIAHQLKTPITAIHLSLQMMDGPSGKENIRQIRRQLERLTHLEEALLLLSRLDAGTLPFEKKEADVFTILTLAADNLQEVLSHAGVSVDIPEGKPARITADMDWTMEAIMNLLKNCMEHTPAGGVIHCSYEQNPLYTQIIIRDEGDGFAKEDLPHLFERFFRGQNAKGGGIGIGLSLAKEIIESQNGTIHAKNNPDSGACFEIRFYSH</sequence>
<keyword evidence="8" id="KW-1133">Transmembrane helix</keyword>
<dbReference type="InterPro" id="IPR003594">
    <property type="entry name" value="HATPase_dom"/>
</dbReference>
<reference evidence="10 11" key="1">
    <citation type="submission" date="2016-07" db="EMBL/GenBank/DDBJ databases">
        <title>Characterization of isolates of Eisenbergiella tayi derived from blood cultures, using whole genome sequencing.</title>
        <authorList>
            <person name="Burdz T."/>
            <person name="Wiebe D."/>
            <person name="Huynh C."/>
            <person name="Bernard K."/>
        </authorList>
    </citation>
    <scope>NUCLEOTIDE SEQUENCE [LARGE SCALE GENOMIC DNA]</scope>
    <source>
        <strain evidence="10 11">NML 110608</strain>
    </source>
</reference>
<dbReference type="InterPro" id="IPR036097">
    <property type="entry name" value="HisK_dim/P_sf"/>
</dbReference>
<dbReference type="InterPro" id="IPR005467">
    <property type="entry name" value="His_kinase_dom"/>
</dbReference>
<dbReference type="InterPro" id="IPR004358">
    <property type="entry name" value="Sig_transdc_His_kin-like_C"/>
</dbReference>
<comment type="caution">
    <text evidence="10">The sequence shown here is derived from an EMBL/GenBank/DDBJ whole genome shotgun (WGS) entry which is preliminary data.</text>
</comment>
<evidence type="ECO:0000256" key="3">
    <source>
        <dbReference type="ARBA" id="ARBA00012438"/>
    </source>
</evidence>
<evidence type="ECO:0000313" key="10">
    <source>
        <dbReference type="EMBL" id="ODM08711.1"/>
    </source>
</evidence>
<evidence type="ECO:0000256" key="2">
    <source>
        <dbReference type="ARBA" id="ARBA00004370"/>
    </source>
</evidence>
<evidence type="ECO:0000256" key="5">
    <source>
        <dbReference type="ARBA" id="ARBA00022679"/>
    </source>
</evidence>
<dbReference type="SMART" id="SM00388">
    <property type="entry name" value="HisKA"/>
    <property type="match status" value="1"/>
</dbReference>
<dbReference type="InterPro" id="IPR050351">
    <property type="entry name" value="BphY/WalK/GraS-like"/>
</dbReference>
<dbReference type="AlphaFoldDB" id="A0A1E3AJW6"/>
<dbReference type="PANTHER" id="PTHR45453">
    <property type="entry name" value="PHOSPHATE REGULON SENSOR PROTEIN PHOR"/>
    <property type="match status" value="1"/>
</dbReference>
<comment type="catalytic activity">
    <reaction evidence="1">
        <text>ATP + protein L-histidine = ADP + protein N-phospho-L-histidine.</text>
        <dbReference type="EC" id="2.7.13.3"/>
    </reaction>
</comment>
<accession>A0A1E3AJW6</accession>
<evidence type="ECO:0000259" key="9">
    <source>
        <dbReference type="PROSITE" id="PS50109"/>
    </source>
</evidence>
<keyword evidence="5 10" id="KW-0808">Transferase</keyword>
<dbReference type="GO" id="GO:0004721">
    <property type="term" value="F:phosphoprotein phosphatase activity"/>
    <property type="evidence" value="ECO:0007669"/>
    <property type="project" value="TreeGrafter"/>
</dbReference>
<dbReference type="RefSeq" id="WP_069151030.1">
    <property type="nucleotide sequence ID" value="NZ_MCGH01000001.1"/>
</dbReference>
<comment type="subcellular location">
    <subcellularLocation>
        <location evidence="2">Membrane</location>
    </subcellularLocation>
</comment>
<dbReference type="PANTHER" id="PTHR45453:SF1">
    <property type="entry name" value="PHOSPHATE REGULON SENSOR PROTEIN PHOR"/>
    <property type="match status" value="1"/>
</dbReference>
<keyword evidence="8" id="KW-0472">Membrane</keyword>
<feature type="transmembrane region" description="Helical" evidence="8">
    <location>
        <begin position="96"/>
        <end position="116"/>
    </location>
</feature>